<dbReference type="EMBL" id="CADCWM010000643">
    <property type="protein sequence ID" value="CAA9573778.1"/>
    <property type="molecule type" value="Genomic_DNA"/>
</dbReference>
<organism evidence="2">
    <name type="scientific">uncultured Thermomicrobiales bacterium</name>
    <dbReference type="NCBI Taxonomy" id="1645740"/>
    <lineage>
        <taxon>Bacteria</taxon>
        <taxon>Pseudomonadati</taxon>
        <taxon>Thermomicrobiota</taxon>
        <taxon>Thermomicrobia</taxon>
        <taxon>Thermomicrobiales</taxon>
        <taxon>environmental samples</taxon>
    </lineage>
</organism>
<feature type="non-terminal residue" evidence="2">
    <location>
        <position position="282"/>
    </location>
</feature>
<gene>
    <name evidence="2" type="ORF">AVDCRST_MAG88-2607</name>
</gene>
<accession>A0A6J4VA92</accession>
<evidence type="ECO:0000256" key="1">
    <source>
        <dbReference type="SAM" id="MobiDB-lite"/>
    </source>
</evidence>
<feature type="compositionally biased region" description="Basic residues" evidence="1">
    <location>
        <begin position="68"/>
        <end position="79"/>
    </location>
</feature>
<keyword evidence="2" id="KW-0378">Hydrolase</keyword>
<dbReference type="AlphaFoldDB" id="A0A6J4VA92"/>
<protein>
    <submittedName>
        <fullName evidence="2">Arginine deiminase</fullName>
        <ecNumber evidence="2">3.5.3.6</ecNumber>
    </submittedName>
</protein>
<reference evidence="2" key="1">
    <citation type="submission" date="2020-02" db="EMBL/GenBank/DDBJ databases">
        <authorList>
            <person name="Meier V. D."/>
        </authorList>
    </citation>
    <scope>NUCLEOTIDE SEQUENCE</scope>
    <source>
        <strain evidence="2">AVDCRST_MAG88</strain>
    </source>
</reference>
<proteinExistence type="predicted"/>
<evidence type="ECO:0000313" key="2">
    <source>
        <dbReference type="EMBL" id="CAA9573778.1"/>
    </source>
</evidence>
<feature type="compositionally biased region" description="Basic and acidic residues" evidence="1">
    <location>
        <begin position="1"/>
        <end position="17"/>
    </location>
</feature>
<feature type="non-terminal residue" evidence="2">
    <location>
        <position position="1"/>
    </location>
</feature>
<dbReference type="GO" id="GO:0016990">
    <property type="term" value="F:arginine deiminase activity"/>
    <property type="evidence" value="ECO:0007669"/>
    <property type="project" value="UniProtKB-EC"/>
</dbReference>
<dbReference type="EC" id="3.5.3.6" evidence="2"/>
<sequence length="282" mass="30521">AAECRLRGGKAAPRDRASPGTGAHAPDPRQRSRPAVRRRDLGQTGQAGARRLLRGDARPRGGGALRRGAARRRAHRSRGARMDRRSGTRRAPRGPLPRPLPARVGAECLAGRGGGLPHRRNHQGRPGSGQRPDVRRERQRRHDHAAAAELHVPARPLLVAVRRRDAQPDGQAGPTPGDRLHGGDLPLSPDVPAQRRGQSLVWRGRGELGSCHRRGRRRDAARQRGGDDRHGRAHRAPSRPARIGAAPGGGGLAHVVGTTRWLPRSRRTTPCQPRRCCAVPAT</sequence>
<feature type="compositionally biased region" description="Basic and acidic residues" evidence="1">
    <location>
        <begin position="218"/>
        <end position="230"/>
    </location>
</feature>
<name>A0A6J4VA92_9BACT</name>
<feature type="region of interest" description="Disordered" evidence="1">
    <location>
        <begin position="1"/>
        <end position="251"/>
    </location>
</feature>